<evidence type="ECO:0000313" key="5">
    <source>
        <dbReference type="EMBL" id="KUM55569.1"/>
    </source>
</evidence>
<protein>
    <recommendedName>
        <fullName evidence="7">Peptidase M24 domain-containing protein</fullName>
    </recommendedName>
</protein>
<dbReference type="PANTHER" id="PTHR45777">
    <property type="entry name" value="METHIONINE AMINOPEPTIDASE 2"/>
    <property type="match status" value="1"/>
</dbReference>
<keyword evidence="1" id="KW-0031">Aminopeptidase</keyword>
<feature type="compositionally biased region" description="Basic residues" evidence="4">
    <location>
        <begin position="75"/>
        <end position="87"/>
    </location>
</feature>
<comment type="caution">
    <text evidence="5">The sequence shown here is derived from an EMBL/GenBank/DDBJ whole genome shotgun (WGS) entry which is preliminary data.</text>
</comment>
<evidence type="ECO:0008006" key="7">
    <source>
        <dbReference type="Google" id="ProtNLM"/>
    </source>
</evidence>
<dbReference type="GO" id="GO:0006508">
    <property type="term" value="P:proteolysis"/>
    <property type="evidence" value="ECO:0007669"/>
    <property type="project" value="UniProtKB-KW"/>
</dbReference>
<dbReference type="Proteomes" id="UP000055045">
    <property type="component" value="Unassembled WGS sequence"/>
</dbReference>
<keyword evidence="2" id="KW-0645">Protease</keyword>
<evidence type="ECO:0000256" key="3">
    <source>
        <dbReference type="ARBA" id="ARBA00022801"/>
    </source>
</evidence>
<dbReference type="Gene3D" id="3.90.230.10">
    <property type="entry name" value="Creatinase/methionine aminopeptidase superfamily"/>
    <property type="match status" value="1"/>
</dbReference>
<dbReference type="EMBL" id="LLXE01000787">
    <property type="protein sequence ID" value="KUM55569.1"/>
    <property type="molecule type" value="Genomic_DNA"/>
</dbReference>
<dbReference type="SUPFAM" id="SSF55920">
    <property type="entry name" value="Creatinase/aminopeptidase"/>
    <property type="match status" value="1"/>
</dbReference>
<evidence type="ECO:0000256" key="4">
    <source>
        <dbReference type="SAM" id="MobiDB-lite"/>
    </source>
</evidence>
<feature type="compositionally biased region" description="Basic and acidic residues" evidence="4">
    <location>
        <begin position="31"/>
        <end position="40"/>
    </location>
</feature>
<dbReference type="GO" id="GO:0005737">
    <property type="term" value="C:cytoplasm"/>
    <property type="evidence" value="ECO:0007669"/>
    <property type="project" value="TreeGrafter"/>
</dbReference>
<accession>A0A101M7V0</accession>
<dbReference type="InterPro" id="IPR050247">
    <property type="entry name" value="Met_Aminopeptidase_Type2"/>
</dbReference>
<evidence type="ECO:0000256" key="1">
    <source>
        <dbReference type="ARBA" id="ARBA00022438"/>
    </source>
</evidence>
<dbReference type="GO" id="GO:0008235">
    <property type="term" value="F:metalloexopeptidase activity"/>
    <property type="evidence" value="ECO:0007669"/>
    <property type="project" value="TreeGrafter"/>
</dbReference>
<dbReference type="STRING" id="48697.A0A101M7V0"/>
<dbReference type="GO" id="GO:0004177">
    <property type="term" value="F:aminopeptidase activity"/>
    <property type="evidence" value="ECO:0007669"/>
    <property type="project" value="UniProtKB-KW"/>
</dbReference>
<dbReference type="AlphaFoldDB" id="A0A101M7V0"/>
<organism evidence="5 6">
    <name type="scientific">Penicillium freii</name>
    <dbReference type="NCBI Taxonomy" id="48697"/>
    <lineage>
        <taxon>Eukaryota</taxon>
        <taxon>Fungi</taxon>
        <taxon>Dikarya</taxon>
        <taxon>Ascomycota</taxon>
        <taxon>Pezizomycotina</taxon>
        <taxon>Eurotiomycetes</taxon>
        <taxon>Eurotiomycetidae</taxon>
        <taxon>Eurotiales</taxon>
        <taxon>Aspergillaceae</taxon>
        <taxon>Penicillium</taxon>
    </lineage>
</organism>
<gene>
    <name evidence="5" type="ORF">ACN42_g11684</name>
</gene>
<reference evidence="5 6" key="1">
    <citation type="submission" date="2015-10" db="EMBL/GenBank/DDBJ databases">
        <title>Genome sequencing of Penicillium freii.</title>
        <authorList>
            <person name="Nguyen H.D."/>
            <person name="Visagie C.M."/>
            <person name="Seifert K.A."/>
        </authorList>
    </citation>
    <scope>NUCLEOTIDE SEQUENCE [LARGE SCALE GENOMIC DNA]</scope>
    <source>
        <strain evidence="5 6">DAOM 242723</strain>
    </source>
</reference>
<evidence type="ECO:0000256" key="2">
    <source>
        <dbReference type="ARBA" id="ARBA00022670"/>
    </source>
</evidence>
<feature type="compositionally biased region" description="Polar residues" evidence="4">
    <location>
        <begin position="63"/>
        <end position="74"/>
    </location>
</feature>
<evidence type="ECO:0000313" key="6">
    <source>
        <dbReference type="Proteomes" id="UP000055045"/>
    </source>
</evidence>
<keyword evidence="3" id="KW-0378">Hydrolase</keyword>
<feature type="region of interest" description="Disordered" evidence="4">
    <location>
        <begin position="1"/>
        <end position="108"/>
    </location>
</feature>
<name>A0A101M7V0_PENFR</name>
<proteinExistence type="predicted"/>
<keyword evidence="6" id="KW-1185">Reference proteome</keyword>
<dbReference type="InterPro" id="IPR036005">
    <property type="entry name" value="Creatinase/aminopeptidase-like"/>
</dbReference>
<sequence length="213" mass="23071">MGSKTAENESQGGGNAPSSSTEANVTGGEPRGAHWSRDGDGALGEGDGDDDADGDNIPCTLTLPLNTQTAPSANSKKKRRRPKKKYSVLKQSSPPRIPLADLFPDRRYPHGETQLYEPMVENTTRTPAEEVRHQSRHHVEDDTFLNDYRKAAEVHRQVRRWTQESVHPGQTLTEIAVGIEDGVRALLNNAGLDTGQGLTSGLGFPTGCGPCFK</sequence>
<dbReference type="PANTHER" id="PTHR45777:SF1">
    <property type="entry name" value="METHIONINE AMINOPEPTIDASE 2-2"/>
    <property type="match status" value="1"/>
</dbReference>